<evidence type="ECO:0000256" key="2">
    <source>
        <dbReference type="ARBA" id="ARBA00023125"/>
    </source>
</evidence>
<proteinExistence type="predicted"/>
<dbReference type="RefSeq" id="WP_184308989.1">
    <property type="nucleotide sequence ID" value="NZ_JACHEN010000005.1"/>
</dbReference>
<dbReference type="Proteomes" id="UP000579281">
    <property type="component" value="Unassembled WGS sequence"/>
</dbReference>
<dbReference type="InterPro" id="IPR036388">
    <property type="entry name" value="WH-like_DNA-bd_sf"/>
</dbReference>
<comment type="caution">
    <text evidence="5">The sequence shown here is derived from an EMBL/GenBank/DDBJ whole genome shotgun (WGS) entry which is preliminary data.</text>
</comment>
<sequence>MTNTNNSQQLRELVKTLVRNLGVLEKSEASCCGITLGQCHAIVEIGSRKTISLNELAELLNLDNSTMSRTVNNLVNQNLVEREIDPSDRRYVKIKLTKEGEASFHSIEESMTQYFETVLASIADDKRDQVIESLQLLVKAIKNNKCC</sequence>
<dbReference type="PANTHER" id="PTHR42756">
    <property type="entry name" value="TRANSCRIPTIONAL REGULATOR, MARR"/>
    <property type="match status" value="1"/>
</dbReference>
<dbReference type="PROSITE" id="PS50995">
    <property type="entry name" value="HTH_MARR_2"/>
    <property type="match status" value="1"/>
</dbReference>
<dbReference type="PANTHER" id="PTHR42756:SF1">
    <property type="entry name" value="TRANSCRIPTIONAL REPRESSOR OF EMRAB OPERON"/>
    <property type="match status" value="1"/>
</dbReference>
<dbReference type="SUPFAM" id="SSF46785">
    <property type="entry name" value="Winged helix' DNA-binding domain"/>
    <property type="match status" value="1"/>
</dbReference>
<keyword evidence="2 5" id="KW-0238">DNA-binding</keyword>
<dbReference type="SMART" id="SM00347">
    <property type="entry name" value="HTH_MARR"/>
    <property type="match status" value="1"/>
</dbReference>
<dbReference type="PRINTS" id="PR00598">
    <property type="entry name" value="HTHMARR"/>
</dbReference>
<dbReference type="EMBL" id="JACHEN010000005">
    <property type="protein sequence ID" value="MBB6215046.1"/>
    <property type="molecule type" value="Genomic_DNA"/>
</dbReference>
<dbReference type="Gene3D" id="1.10.10.10">
    <property type="entry name" value="Winged helix-like DNA-binding domain superfamily/Winged helix DNA-binding domain"/>
    <property type="match status" value="1"/>
</dbReference>
<accession>A0A841KNP1</accession>
<name>A0A841KNP1_9FIRM</name>
<evidence type="ECO:0000256" key="3">
    <source>
        <dbReference type="ARBA" id="ARBA00023163"/>
    </source>
</evidence>
<dbReference type="InterPro" id="IPR000835">
    <property type="entry name" value="HTH_MarR-typ"/>
</dbReference>
<keyword evidence="6" id="KW-1185">Reference proteome</keyword>
<protein>
    <submittedName>
        <fullName evidence="5">DNA-binding MarR family transcriptional regulator</fullName>
    </submittedName>
</protein>
<dbReference type="GO" id="GO:0003677">
    <property type="term" value="F:DNA binding"/>
    <property type="evidence" value="ECO:0007669"/>
    <property type="project" value="UniProtKB-KW"/>
</dbReference>
<feature type="domain" description="HTH marR-type" evidence="4">
    <location>
        <begin position="7"/>
        <end position="139"/>
    </location>
</feature>
<dbReference type="GO" id="GO:0003700">
    <property type="term" value="F:DNA-binding transcription factor activity"/>
    <property type="evidence" value="ECO:0007669"/>
    <property type="project" value="InterPro"/>
</dbReference>
<reference evidence="5 6" key="1">
    <citation type="submission" date="2020-08" db="EMBL/GenBank/DDBJ databases">
        <title>Genomic Encyclopedia of Type Strains, Phase IV (KMG-IV): sequencing the most valuable type-strain genomes for metagenomic binning, comparative biology and taxonomic classification.</title>
        <authorList>
            <person name="Goeker M."/>
        </authorList>
    </citation>
    <scope>NUCLEOTIDE SEQUENCE [LARGE SCALE GENOMIC DNA]</scope>
    <source>
        <strain evidence="5 6">DSM 103526</strain>
    </source>
</reference>
<evidence type="ECO:0000256" key="1">
    <source>
        <dbReference type="ARBA" id="ARBA00023015"/>
    </source>
</evidence>
<evidence type="ECO:0000313" key="5">
    <source>
        <dbReference type="EMBL" id="MBB6215046.1"/>
    </source>
</evidence>
<organism evidence="5 6">
    <name type="scientific">Anaerosolibacter carboniphilus</name>
    <dbReference type="NCBI Taxonomy" id="1417629"/>
    <lineage>
        <taxon>Bacteria</taxon>
        <taxon>Bacillati</taxon>
        <taxon>Bacillota</taxon>
        <taxon>Clostridia</taxon>
        <taxon>Peptostreptococcales</taxon>
        <taxon>Thermotaleaceae</taxon>
        <taxon>Anaerosolibacter</taxon>
    </lineage>
</organism>
<gene>
    <name evidence="5" type="ORF">HNQ80_001135</name>
</gene>
<dbReference type="Pfam" id="PF01047">
    <property type="entry name" value="MarR"/>
    <property type="match status" value="1"/>
</dbReference>
<dbReference type="InterPro" id="IPR036390">
    <property type="entry name" value="WH_DNA-bd_sf"/>
</dbReference>
<keyword evidence="1" id="KW-0805">Transcription regulation</keyword>
<evidence type="ECO:0000313" key="6">
    <source>
        <dbReference type="Proteomes" id="UP000579281"/>
    </source>
</evidence>
<evidence type="ECO:0000259" key="4">
    <source>
        <dbReference type="PROSITE" id="PS50995"/>
    </source>
</evidence>
<keyword evidence="3" id="KW-0804">Transcription</keyword>
<dbReference type="AlphaFoldDB" id="A0A841KNP1"/>